<feature type="compositionally biased region" description="Basic and acidic residues" evidence="1">
    <location>
        <begin position="322"/>
        <end position="331"/>
    </location>
</feature>
<dbReference type="EMBL" id="KL197709">
    <property type="protein sequence ID" value="KDQ64898.1"/>
    <property type="molecule type" value="Genomic_DNA"/>
</dbReference>
<dbReference type="STRING" id="933084.A0A067QCV6"/>
<accession>A0A067QCV6</accession>
<protein>
    <submittedName>
        <fullName evidence="2">Uncharacterized protein</fullName>
    </submittedName>
</protein>
<name>A0A067QCV6_9AGAM</name>
<organism evidence="2 3">
    <name type="scientific">Jaapia argillacea MUCL 33604</name>
    <dbReference type="NCBI Taxonomy" id="933084"/>
    <lineage>
        <taxon>Eukaryota</taxon>
        <taxon>Fungi</taxon>
        <taxon>Dikarya</taxon>
        <taxon>Basidiomycota</taxon>
        <taxon>Agaricomycotina</taxon>
        <taxon>Agaricomycetes</taxon>
        <taxon>Agaricomycetidae</taxon>
        <taxon>Jaapiales</taxon>
        <taxon>Jaapiaceae</taxon>
        <taxon>Jaapia</taxon>
    </lineage>
</organism>
<evidence type="ECO:0000313" key="2">
    <source>
        <dbReference type="EMBL" id="KDQ64898.1"/>
    </source>
</evidence>
<proteinExistence type="predicted"/>
<dbReference type="OrthoDB" id="359154at2759"/>
<feature type="region of interest" description="Disordered" evidence="1">
    <location>
        <begin position="322"/>
        <end position="351"/>
    </location>
</feature>
<dbReference type="HOGENOM" id="CLU_055001_0_0_1"/>
<evidence type="ECO:0000313" key="3">
    <source>
        <dbReference type="Proteomes" id="UP000027265"/>
    </source>
</evidence>
<dbReference type="InParanoid" id="A0A067QCV6"/>
<dbReference type="AlphaFoldDB" id="A0A067QCV6"/>
<gene>
    <name evidence="2" type="ORF">JAAARDRAFT_167639</name>
</gene>
<dbReference type="Proteomes" id="UP000027265">
    <property type="component" value="Unassembled WGS sequence"/>
</dbReference>
<keyword evidence="3" id="KW-1185">Reference proteome</keyword>
<evidence type="ECO:0000256" key="1">
    <source>
        <dbReference type="SAM" id="MobiDB-lite"/>
    </source>
</evidence>
<sequence length="368" mass="42815">MPPLSRPIIRKAATNIPWTTNFDHLQSFPRHWLKPLSWRDPKLKAARVQDRIKWWNIVPGDQIRVLGDPAGVIHEVLNINRISSRVSLKRPQTATTDSSKPAPNKNVHYSKCQLFIGNHEYPADGTEAPKVQPVFAKRIATSQPRWHRLLRRWDWKRFAVATVPRLPDGKIRERIGIPWPRVEHPETPKPNAIYDTPADVVKAITYKLAPLPQYAGAPAPPPPDERVYLRSILKPEIPFTEASAPMELHLVNELSPPHSRAKIQKRWQERQQYKKDLLLKLIAEERKQLKKHKSMKEARKWALFKWKEQLEAERKAEVQRRAVNRGEEARSLRRQQRNARKERKARQKLSNMVLAVEPNQVLPPSMTV</sequence>
<feature type="compositionally biased region" description="Basic residues" evidence="1">
    <location>
        <begin position="332"/>
        <end position="347"/>
    </location>
</feature>
<reference evidence="3" key="1">
    <citation type="journal article" date="2014" name="Proc. Natl. Acad. Sci. U.S.A.">
        <title>Extensive sampling of basidiomycete genomes demonstrates inadequacy of the white-rot/brown-rot paradigm for wood decay fungi.</title>
        <authorList>
            <person name="Riley R."/>
            <person name="Salamov A.A."/>
            <person name="Brown D.W."/>
            <person name="Nagy L.G."/>
            <person name="Floudas D."/>
            <person name="Held B.W."/>
            <person name="Levasseur A."/>
            <person name="Lombard V."/>
            <person name="Morin E."/>
            <person name="Otillar R."/>
            <person name="Lindquist E.A."/>
            <person name="Sun H."/>
            <person name="LaButti K.M."/>
            <person name="Schmutz J."/>
            <person name="Jabbour D."/>
            <person name="Luo H."/>
            <person name="Baker S.E."/>
            <person name="Pisabarro A.G."/>
            <person name="Walton J.D."/>
            <person name="Blanchette R.A."/>
            <person name="Henrissat B."/>
            <person name="Martin F."/>
            <person name="Cullen D."/>
            <person name="Hibbett D.S."/>
            <person name="Grigoriev I.V."/>
        </authorList>
    </citation>
    <scope>NUCLEOTIDE SEQUENCE [LARGE SCALE GENOMIC DNA]</scope>
    <source>
        <strain evidence="3">MUCL 33604</strain>
    </source>
</reference>